<feature type="transmembrane region" description="Helical" evidence="5">
    <location>
        <begin position="138"/>
        <end position="165"/>
    </location>
</feature>
<feature type="transmembrane region" description="Helical" evidence="5">
    <location>
        <begin position="281"/>
        <end position="300"/>
    </location>
</feature>
<feature type="transmembrane region" description="Helical" evidence="5">
    <location>
        <begin position="177"/>
        <end position="199"/>
    </location>
</feature>
<dbReference type="InterPro" id="IPR003020">
    <property type="entry name" value="HCO3_transpt_euk"/>
</dbReference>
<name>A0A815AZL2_ADIRI</name>
<evidence type="ECO:0000256" key="3">
    <source>
        <dbReference type="ARBA" id="ARBA00022989"/>
    </source>
</evidence>
<reference evidence="7" key="1">
    <citation type="submission" date="2021-02" db="EMBL/GenBank/DDBJ databases">
        <authorList>
            <person name="Nowell W R."/>
        </authorList>
    </citation>
    <scope>NUCLEOTIDE SEQUENCE</scope>
</reference>
<dbReference type="GO" id="GO:0046713">
    <property type="term" value="P:borate transport"/>
    <property type="evidence" value="ECO:0007669"/>
    <property type="project" value="TreeGrafter"/>
</dbReference>
<evidence type="ECO:0000256" key="5">
    <source>
        <dbReference type="SAM" id="Phobius"/>
    </source>
</evidence>
<feature type="transmembrane region" description="Helical" evidence="5">
    <location>
        <begin position="244"/>
        <end position="261"/>
    </location>
</feature>
<dbReference type="Pfam" id="PF00955">
    <property type="entry name" value="HCO3_cotransp"/>
    <property type="match status" value="2"/>
</dbReference>
<dbReference type="GO" id="GO:0006820">
    <property type="term" value="P:monoatomic anion transport"/>
    <property type="evidence" value="ECO:0007669"/>
    <property type="project" value="InterPro"/>
</dbReference>
<dbReference type="EMBL" id="CAJNOR010002218">
    <property type="protein sequence ID" value="CAF1264158.1"/>
    <property type="molecule type" value="Genomic_DNA"/>
</dbReference>
<dbReference type="GO" id="GO:0005452">
    <property type="term" value="F:solute:inorganic anion antiporter activity"/>
    <property type="evidence" value="ECO:0007669"/>
    <property type="project" value="InterPro"/>
</dbReference>
<proteinExistence type="predicted"/>
<evidence type="ECO:0000256" key="1">
    <source>
        <dbReference type="ARBA" id="ARBA00004141"/>
    </source>
</evidence>
<comment type="subcellular location">
    <subcellularLocation>
        <location evidence="1">Membrane</location>
        <topology evidence="1">Multi-pass membrane protein</topology>
    </subcellularLocation>
</comment>
<evidence type="ECO:0000313" key="8">
    <source>
        <dbReference type="Proteomes" id="UP000663828"/>
    </source>
</evidence>
<protein>
    <recommendedName>
        <fullName evidence="6">Bicarbonate transporter-like transmembrane domain-containing protein</fullName>
    </recommendedName>
</protein>
<dbReference type="InterPro" id="IPR011531">
    <property type="entry name" value="HCO3_transpt-like_TM_dom"/>
</dbReference>
<organism evidence="7 8">
    <name type="scientific">Adineta ricciae</name>
    <name type="common">Rotifer</name>
    <dbReference type="NCBI Taxonomy" id="249248"/>
    <lineage>
        <taxon>Eukaryota</taxon>
        <taxon>Metazoa</taxon>
        <taxon>Spiralia</taxon>
        <taxon>Gnathifera</taxon>
        <taxon>Rotifera</taxon>
        <taxon>Eurotatoria</taxon>
        <taxon>Bdelloidea</taxon>
        <taxon>Adinetida</taxon>
        <taxon>Adinetidae</taxon>
        <taxon>Adineta</taxon>
    </lineage>
</organism>
<dbReference type="PANTHER" id="PTHR11453">
    <property type="entry name" value="ANION EXCHANGE PROTEIN"/>
    <property type="match status" value="1"/>
</dbReference>
<dbReference type="PANTHER" id="PTHR11453:SF38">
    <property type="entry name" value="ANION TRANSPORTER (EUROFUNG)"/>
    <property type="match status" value="1"/>
</dbReference>
<feature type="transmembrane region" description="Helical" evidence="5">
    <location>
        <begin position="371"/>
        <end position="392"/>
    </location>
</feature>
<feature type="transmembrane region" description="Helical" evidence="5">
    <location>
        <begin position="479"/>
        <end position="503"/>
    </location>
</feature>
<sequence>MNDMNDKSTHLSVISSSDDIVDISIENQTIEDENQVIPKTGYSSHYTSICYPFAGMIRDVKIRLPYYTSDWKLALSYRIFAATIRIFFLNTIPALAYALDLYLRSDQYYGVNEALLASALGGLFGIDCSYIISTTSSILGIVFGLLAVQPISIVGFTGLISLFNYTTYDIISRNTHVPYLPFMCWVAIWAAIFHWLIAIFNLVTYVRYMTNFTAEIFGFYVGIVYIQKGIEFIIDDFDESPTKGFMSILVAFGFFFSYWILTHIGQSGYFNREVRDFFVDYAMILCVVFWSGFAFIPGHLRSTNIERLAVTPAYQPTKTTRSWFVNPGEIDVGYVFIAIPFALLVTALFYFDHNVSSLTAQAKHYPLRKPAGFHWDFFLLGWTTIIAGFFGLPYPNALVPQCAMHTDALGRWKVDGPVENQVPTAIVNIHKSRRTVQQYVLVKIKEQRITNTCQSLLCLLTMIGPFLTCYSMISRAVLAGVFIGIGWGSVEVSAITHQILHLIRDPNHIEIDDPLIQLSRKKIFLYTTTMLVGFALLFIISQTIAAIGFPVLVLLLIPFRVMILPKWFTQQELGVLDSPVASTLPLDSIGGLPDILKPVNS</sequence>
<dbReference type="GO" id="GO:0050801">
    <property type="term" value="P:monoatomic ion homeostasis"/>
    <property type="evidence" value="ECO:0007669"/>
    <property type="project" value="TreeGrafter"/>
</dbReference>
<dbReference type="AlphaFoldDB" id="A0A815AZL2"/>
<accession>A0A815AZL2</accession>
<dbReference type="GO" id="GO:0005886">
    <property type="term" value="C:plasma membrane"/>
    <property type="evidence" value="ECO:0007669"/>
    <property type="project" value="TreeGrafter"/>
</dbReference>
<keyword evidence="2 5" id="KW-0812">Transmembrane</keyword>
<evidence type="ECO:0000259" key="6">
    <source>
        <dbReference type="Pfam" id="PF00955"/>
    </source>
</evidence>
<feature type="transmembrane region" description="Helical" evidence="5">
    <location>
        <begin position="332"/>
        <end position="351"/>
    </location>
</feature>
<gene>
    <name evidence="7" type="ORF">XAT740_LOCUS26941</name>
</gene>
<comment type="caution">
    <text evidence="7">The sequence shown here is derived from an EMBL/GenBank/DDBJ whole genome shotgun (WGS) entry which is preliminary data.</text>
</comment>
<dbReference type="Proteomes" id="UP000663828">
    <property type="component" value="Unassembled WGS sequence"/>
</dbReference>
<feature type="domain" description="Bicarbonate transporter-like transmembrane" evidence="6">
    <location>
        <begin position="242"/>
        <end position="578"/>
    </location>
</feature>
<feature type="transmembrane region" description="Helical" evidence="5">
    <location>
        <begin position="114"/>
        <end position="132"/>
    </location>
</feature>
<evidence type="ECO:0000313" key="7">
    <source>
        <dbReference type="EMBL" id="CAF1264158.1"/>
    </source>
</evidence>
<keyword evidence="3 5" id="KW-1133">Transmembrane helix</keyword>
<feature type="domain" description="Bicarbonate transporter-like transmembrane" evidence="6">
    <location>
        <begin position="52"/>
        <end position="241"/>
    </location>
</feature>
<feature type="transmembrane region" description="Helical" evidence="5">
    <location>
        <begin position="79"/>
        <end position="102"/>
    </location>
</feature>
<evidence type="ECO:0000256" key="4">
    <source>
        <dbReference type="ARBA" id="ARBA00023136"/>
    </source>
</evidence>
<keyword evidence="8" id="KW-1185">Reference proteome</keyword>
<keyword evidence="4 5" id="KW-0472">Membrane</keyword>
<evidence type="ECO:0000256" key="2">
    <source>
        <dbReference type="ARBA" id="ARBA00022692"/>
    </source>
</evidence>